<gene>
    <name evidence="1" type="ORF">PIB30_027499</name>
</gene>
<accession>A0ABU6RBF8</accession>
<keyword evidence="2" id="KW-1185">Reference proteome</keyword>
<comment type="caution">
    <text evidence="1">The sequence shown here is derived from an EMBL/GenBank/DDBJ whole genome shotgun (WGS) entry which is preliminary data.</text>
</comment>
<evidence type="ECO:0000313" key="1">
    <source>
        <dbReference type="EMBL" id="MED6121154.1"/>
    </source>
</evidence>
<proteinExistence type="predicted"/>
<name>A0ABU6RBF8_9FABA</name>
<sequence>MFNSSPVFTKSLLQQNNSVASSCERKQGKKASFSKSTKEVKMMRELTYTLKYVFDEQGKRLDAFAQVMANSHKEKKTGDVLSELGFTYAEIVRCALKFSADPQLEKAFLSLGDSQKDGFICFGVVLPWFPIVAEHLKMSDNKSKLHGEAKGNFFFGAQQGKVARERMEVVPAKLENMEANGEKINEDILG</sequence>
<evidence type="ECO:0000313" key="2">
    <source>
        <dbReference type="Proteomes" id="UP001341840"/>
    </source>
</evidence>
<dbReference type="EMBL" id="JASCZI010030314">
    <property type="protein sequence ID" value="MED6121154.1"/>
    <property type="molecule type" value="Genomic_DNA"/>
</dbReference>
<protein>
    <submittedName>
        <fullName evidence="1">Uncharacterized protein</fullName>
    </submittedName>
</protein>
<organism evidence="1 2">
    <name type="scientific">Stylosanthes scabra</name>
    <dbReference type="NCBI Taxonomy" id="79078"/>
    <lineage>
        <taxon>Eukaryota</taxon>
        <taxon>Viridiplantae</taxon>
        <taxon>Streptophyta</taxon>
        <taxon>Embryophyta</taxon>
        <taxon>Tracheophyta</taxon>
        <taxon>Spermatophyta</taxon>
        <taxon>Magnoliopsida</taxon>
        <taxon>eudicotyledons</taxon>
        <taxon>Gunneridae</taxon>
        <taxon>Pentapetalae</taxon>
        <taxon>rosids</taxon>
        <taxon>fabids</taxon>
        <taxon>Fabales</taxon>
        <taxon>Fabaceae</taxon>
        <taxon>Papilionoideae</taxon>
        <taxon>50 kb inversion clade</taxon>
        <taxon>dalbergioids sensu lato</taxon>
        <taxon>Dalbergieae</taxon>
        <taxon>Pterocarpus clade</taxon>
        <taxon>Stylosanthes</taxon>
    </lineage>
</organism>
<dbReference type="Proteomes" id="UP001341840">
    <property type="component" value="Unassembled WGS sequence"/>
</dbReference>
<reference evidence="1 2" key="1">
    <citation type="journal article" date="2023" name="Plants (Basel)">
        <title>Bridging the Gap: Combining Genomics and Transcriptomics Approaches to Understand Stylosanthes scabra, an Orphan Legume from the Brazilian Caatinga.</title>
        <authorList>
            <person name="Ferreira-Neto J.R.C."/>
            <person name="da Silva M.D."/>
            <person name="Binneck E."/>
            <person name="de Melo N.F."/>
            <person name="da Silva R.H."/>
            <person name="de Melo A.L.T.M."/>
            <person name="Pandolfi V."/>
            <person name="Bustamante F.O."/>
            <person name="Brasileiro-Vidal A.C."/>
            <person name="Benko-Iseppon A.M."/>
        </authorList>
    </citation>
    <scope>NUCLEOTIDE SEQUENCE [LARGE SCALE GENOMIC DNA]</scope>
    <source>
        <tissue evidence="1">Leaves</tissue>
    </source>
</reference>